<reference evidence="2 3" key="1">
    <citation type="submission" date="2019-03" db="EMBL/GenBank/DDBJ databases">
        <title>Flavobacterium AT-3-2 sp. nov., isolated from arctic soil.</title>
        <authorList>
            <person name="Chaudhary D.K."/>
        </authorList>
    </citation>
    <scope>NUCLEOTIDE SEQUENCE [LARGE SCALE GENOMIC DNA]</scope>
    <source>
        <strain evidence="2 3">AT-3-2</strain>
    </source>
</reference>
<dbReference type="OrthoDB" id="921445at2"/>
<keyword evidence="3" id="KW-1185">Reference proteome</keyword>
<keyword evidence="1" id="KW-0732">Signal</keyword>
<evidence type="ECO:0000256" key="1">
    <source>
        <dbReference type="SAM" id="SignalP"/>
    </source>
</evidence>
<organism evidence="2 3">
    <name type="scientific">Flavobacterium caseinilyticum</name>
    <dbReference type="NCBI Taxonomy" id="2541732"/>
    <lineage>
        <taxon>Bacteria</taxon>
        <taxon>Pseudomonadati</taxon>
        <taxon>Bacteroidota</taxon>
        <taxon>Flavobacteriia</taxon>
        <taxon>Flavobacteriales</taxon>
        <taxon>Flavobacteriaceae</taxon>
        <taxon>Flavobacterium</taxon>
    </lineage>
</organism>
<comment type="caution">
    <text evidence="2">The sequence shown here is derived from an EMBL/GenBank/DDBJ whole genome shotgun (WGS) entry which is preliminary data.</text>
</comment>
<dbReference type="AlphaFoldDB" id="A0A4R5ASL6"/>
<sequence>MKKQLLLLLTAILSLSASAQISFEKGYFINNSGEKIDCLIKNIEWRNNPTEFEYQLVQNGTLMNENIKSVKEFGIYNSSKYVRSTVKIDKSPTHINNLSDDKNPVFVEEQLFLKVLVEGKSNLYQYENGNIQRFFYNKDTANIEQLVFKNFKNSEDKTGENNQFRQQLWNDLKCPSITMNKMANLKYQKNSLTNFFAEYNKCNNSEFVNYDRKVKRDLFNLSIRPRLNNSSLFIKDLVSNSTDIDFGSKLGFGIGIEAEYILPYNKNKWAIAIEPTYQNFKSEKAIDGSYFSGGNQIATVNYNYIDIPLSVRHYFFLSSNAKIFINASYIFDVNSKSSIEFTRAPNTYINSAKLITRSNFGFGVGYKFKDKYSLEMRWQTSRNVTGDYFIWNSDYKTFSVIFGYSLF</sequence>
<dbReference type="Proteomes" id="UP000295278">
    <property type="component" value="Unassembled WGS sequence"/>
</dbReference>
<accession>A0A4R5ASL6</accession>
<feature type="chain" id="PRO_5020529873" evidence="1">
    <location>
        <begin position="20"/>
        <end position="407"/>
    </location>
</feature>
<feature type="signal peptide" evidence="1">
    <location>
        <begin position="1"/>
        <end position="19"/>
    </location>
</feature>
<evidence type="ECO:0000313" key="3">
    <source>
        <dbReference type="Proteomes" id="UP000295278"/>
    </source>
</evidence>
<evidence type="ECO:0000313" key="2">
    <source>
        <dbReference type="EMBL" id="TDD75285.1"/>
    </source>
</evidence>
<gene>
    <name evidence="2" type="ORF">E0F89_13000</name>
</gene>
<dbReference type="RefSeq" id="WP_131910203.1">
    <property type="nucleotide sequence ID" value="NZ_SMFM01000006.1"/>
</dbReference>
<proteinExistence type="predicted"/>
<protein>
    <submittedName>
        <fullName evidence="2">PorT family protein</fullName>
    </submittedName>
</protein>
<dbReference type="EMBL" id="SMFM01000006">
    <property type="protein sequence ID" value="TDD75285.1"/>
    <property type="molecule type" value="Genomic_DNA"/>
</dbReference>
<name>A0A4R5ASL6_9FLAO</name>